<gene>
    <name evidence="1" type="ORF">H9L01_05525</name>
</gene>
<dbReference type="InterPro" id="IPR038084">
    <property type="entry name" value="PduO/GlcC-like_sf"/>
</dbReference>
<dbReference type="PANTHER" id="PTHR28255:SF1">
    <property type="entry name" value="UPF0303 PROTEIN YBR137W"/>
    <property type="match status" value="1"/>
</dbReference>
<dbReference type="GO" id="GO:0006620">
    <property type="term" value="P:post-translational protein targeting to endoplasmic reticulum membrane"/>
    <property type="evidence" value="ECO:0007669"/>
    <property type="project" value="TreeGrafter"/>
</dbReference>
<dbReference type="GO" id="GO:0072380">
    <property type="term" value="C:TRC complex"/>
    <property type="evidence" value="ECO:0007669"/>
    <property type="project" value="TreeGrafter"/>
</dbReference>
<sequence length="134" mass="15229">MWNSETINALSKWLLEKAIAEEIAFELYSLNHCVSMYCPVTLAKDKLSWLSRKRNTVLRFQLNSQDVSEKNKNDENAFYKKYGLEPSEYTLTPGSVAIIDSQGLMCGVVTITGKTPQEDHEIAIEAKAYFESLK</sequence>
<reference evidence="1 2" key="1">
    <citation type="submission" date="2020-08" db="EMBL/GenBank/DDBJ databases">
        <title>Genome sequence of Erysipelothrix inopinata DSM 15511T.</title>
        <authorList>
            <person name="Hyun D.-W."/>
            <person name="Bae J.-W."/>
        </authorList>
    </citation>
    <scope>NUCLEOTIDE SEQUENCE [LARGE SCALE GENOMIC DNA]</scope>
    <source>
        <strain evidence="1 2">DSM 15511</strain>
    </source>
</reference>
<accession>A0A7G9RW77</accession>
<organism evidence="1 2">
    <name type="scientific">Erysipelothrix inopinata</name>
    <dbReference type="NCBI Taxonomy" id="225084"/>
    <lineage>
        <taxon>Bacteria</taxon>
        <taxon>Bacillati</taxon>
        <taxon>Bacillota</taxon>
        <taxon>Erysipelotrichia</taxon>
        <taxon>Erysipelotrichales</taxon>
        <taxon>Erysipelotrichaceae</taxon>
        <taxon>Erysipelothrix</taxon>
    </lineage>
</organism>
<dbReference type="InterPro" id="IPR005624">
    <property type="entry name" value="PduO/GlcC-like"/>
</dbReference>
<dbReference type="Pfam" id="PF03928">
    <property type="entry name" value="HbpS-like"/>
    <property type="match status" value="1"/>
</dbReference>
<dbReference type="AlphaFoldDB" id="A0A7G9RW77"/>
<dbReference type="RefSeq" id="WP_187532986.1">
    <property type="nucleotide sequence ID" value="NZ_CBCSHU010000002.1"/>
</dbReference>
<proteinExistence type="predicted"/>
<evidence type="ECO:0000313" key="2">
    <source>
        <dbReference type="Proteomes" id="UP000515928"/>
    </source>
</evidence>
<protein>
    <submittedName>
        <fullName evidence="1">Heme-binding protein</fullName>
    </submittedName>
</protein>
<keyword evidence="2" id="KW-1185">Reference proteome</keyword>
<dbReference type="EMBL" id="CP060715">
    <property type="protein sequence ID" value="QNN59852.1"/>
    <property type="molecule type" value="Genomic_DNA"/>
</dbReference>
<dbReference type="PANTHER" id="PTHR28255">
    <property type="match status" value="1"/>
</dbReference>
<dbReference type="KEGG" id="eio:H9L01_05525"/>
<dbReference type="InterPro" id="IPR010371">
    <property type="entry name" value="YBR137W-like"/>
</dbReference>
<dbReference type="SUPFAM" id="SSF143744">
    <property type="entry name" value="GlcG-like"/>
    <property type="match status" value="1"/>
</dbReference>
<dbReference type="Proteomes" id="UP000515928">
    <property type="component" value="Chromosome"/>
</dbReference>
<dbReference type="Gene3D" id="3.30.450.150">
    <property type="entry name" value="Haem-degrading domain"/>
    <property type="match status" value="1"/>
</dbReference>
<evidence type="ECO:0000313" key="1">
    <source>
        <dbReference type="EMBL" id="QNN59852.1"/>
    </source>
</evidence>
<name>A0A7G9RW77_9FIRM</name>